<dbReference type="Proteomes" id="UP000694390">
    <property type="component" value="Unassembled WGS sequence"/>
</dbReference>
<reference evidence="6" key="1">
    <citation type="submission" date="2025-08" db="UniProtKB">
        <authorList>
            <consortium name="Ensembl"/>
        </authorList>
    </citation>
    <scope>IDENTIFICATION</scope>
</reference>
<dbReference type="PANTHER" id="PTHR32341:SF17">
    <property type="entry name" value="IRG-TYPE G DOMAIN-CONTAINING PROTEIN"/>
    <property type="match status" value="1"/>
</dbReference>
<keyword evidence="2" id="KW-0547">Nucleotide-binding</keyword>
<dbReference type="GO" id="GO:0005525">
    <property type="term" value="F:GTP binding"/>
    <property type="evidence" value="ECO:0007669"/>
    <property type="project" value="UniProtKB-KW"/>
</dbReference>
<name>A0A8C4YCV2_9SAUR</name>
<dbReference type="InterPro" id="IPR030385">
    <property type="entry name" value="G_IRG_dom"/>
</dbReference>
<dbReference type="Gene3D" id="3.40.50.300">
    <property type="entry name" value="P-loop containing nucleotide triphosphate hydrolases"/>
    <property type="match status" value="2"/>
</dbReference>
<dbReference type="AlphaFoldDB" id="A0A8C4YCV2"/>
<dbReference type="Ensembl" id="ENSGEVT00005024539.1">
    <property type="protein sequence ID" value="ENSGEVP00005023337.1"/>
    <property type="gene ID" value="ENSGEVG00005016570.1"/>
</dbReference>
<dbReference type="PROSITE" id="PS51716">
    <property type="entry name" value="G_IRG"/>
    <property type="match status" value="2"/>
</dbReference>
<dbReference type="Pfam" id="PF05049">
    <property type="entry name" value="IIGP"/>
    <property type="match status" value="2"/>
</dbReference>
<keyword evidence="7" id="KW-1185">Reference proteome</keyword>
<evidence type="ECO:0000256" key="4">
    <source>
        <dbReference type="ARBA" id="ARBA00023134"/>
    </source>
</evidence>
<accession>A0A8C4YCV2</accession>
<feature type="domain" description="IRG-type G" evidence="5">
    <location>
        <begin position="461"/>
        <end position="641"/>
    </location>
</feature>
<gene>
    <name evidence="6" type="primary">LOC115640609</name>
</gene>
<evidence type="ECO:0000256" key="1">
    <source>
        <dbReference type="ARBA" id="ARBA00005429"/>
    </source>
</evidence>
<keyword evidence="4" id="KW-0342">GTP-binding</keyword>
<dbReference type="FunFam" id="3.40.50.300:FF:000541">
    <property type="entry name" value="Immunity related GTPase M"/>
    <property type="match status" value="2"/>
</dbReference>
<evidence type="ECO:0000313" key="6">
    <source>
        <dbReference type="Ensembl" id="ENSGEVP00005023337.1"/>
    </source>
</evidence>
<keyword evidence="3" id="KW-0378">Hydrolase</keyword>
<sequence length="832" mass="93532">MELPKGAMAGGSQELDFKLPTMSKEDLEELQDAIDRGNLSAAASKVQESLELLKNARLDIAIMGEAGAGKSSFINAIRGLEDDDQDAAMVGIMETTMEPFAYSYPKLPNVRMWDLPGIGISRFRPDLYLQQVNFAHYDFFIILVSHRFTSMHADLVWEIQRMGKKFYYVYSKVDVDLCNERRKRNFSQEDVLQRIRSNCIESLQRQGVSSPQVFLISRSEFDKYDGPRLQEALADELDAHKRHVFLLGLSSIFRPIFDRKMKVLQGQVRVQARTISASLIPGLSIACDVPQLMGCMASYCKSFGLDDDSLVNLAQRVGKPVVDLRAVIRSPIGKEISSRFTLNLLAKARADCMTRTRHILSVIPLIGRLVEAQMAFSVTCTVLQHFLDNVAEDAQRVLIKALEVEEKKELDATGEASSGIFLDLDIKLPSMSEEEFKQLKAAIQMGSLSEVVSKLEQSKNTKLNIAITGESGCGKSSFINAMLGLDDDDKDAAKVDVAKTTMEPTPYPHPKHPNITMWELPGIGTPSFRPDSYLQQVNFACYDFFIIIASERFKSTHVDLAQEIHRVEKKFFFVRSKVDVDLQNEKRKKSFSEGRILQKIRDDCVTWFQGEGMSSPQVFLVSRWEFGKYDSTQLQETLADDLDLFKRHVFLLSLPNISRPILERKKKALQGEVWKQALVSCTISAIPIPGLPVVCDIPWLMGCMASYRKAFDLDDNSLVYLAKMTGKPIADLRAVVRSPLTEEISKDITLNLLAKAKADYMTRTKRILSGLPLVGTSIEAELSFWVTYTVLRRFLDDIAEDAQTVLTKALDKEEIVTRATPHRPCQSGGRAL</sequence>
<dbReference type="PANTHER" id="PTHR32341">
    <property type="entry name" value="INTERFERON-INDUCIBLE GTPASE"/>
    <property type="match status" value="1"/>
</dbReference>
<dbReference type="GO" id="GO:0016020">
    <property type="term" value="C:membrane"/>
    <property type="evidence" value="ECO:0007669"/>
    <property type="project" value="InterPro"/>
</dbReference>
<dbReference type="InterPro" id="IPR007743">
    <property type="entry name" value="Immunity-related_GTPase-like"/>
</dbReference>
<evidence type="ECO:0000313" key="7">
    <source>
        <dbReference type="Proteomes" id="UP000694390"/>
    </source>
</evidence>
<dbReference type="InterPro" id="IPR027417">
    <property type="entry name" value="P-loop_NTPase"/>
</dbReference>
<dbReference type="GO" id="GO:0003924">
    <property type="term" value="F:GTPase activity"/>
    <property type="evidence" value="ECO:0007669"/>
    <property type="project" value="TreeGrafter"/>
</dbReference>
<evidence type="ECO:0000256" key="2">
    <source>
        <dbReference type="ARBA" id="ARBA00022741"/>
    </source>
</evidence>
<organism evidence="6 7">
    <name type="scientific">Gopherus evgoodei</name>
    <name type="common">Goodes thornscrub tortoise</name>
    <dbReference type="NCBI Taxonomy" id="1825980"/>
    <lineage>
        <taxon>Eukaryota</taxon>
        <taxon>Metazoa</taxon>
        <taxon>Chordata</taxon>
        <taxon>Craniata</taxon>
        <taxon>Vertebrata</taxon>
        <taxon>Euteleostomi</taxon>
        <taxon>Archelosauria</taxon>
        <taxon>Testudinata</taxon>
        <taxon>Testudines</taxon>
        <taxon>Cryptodira</taxon>
        <taxon>Durocryptodira</taxon>
        <taxon>Testudinoidea</taxon>
        <taxon>Testudinidae</taxon>
        <taxon>Gopherus</taxon>
    </lineage>
</organism>
<protein>
    <submittedName>
        <fullName evidence="6">Uncharacterized LOC115640609</fullName>
    </submittedName>
</protein>
<dbReference type="InterPro" id="IPR051515">
    <property type="entry name" value="IRG"/>
</dbReference>
<dbReference type="SUPFAM" id="SSF52540">
    <property type="entry name" value="P-loop containing nucleoside triphosphate hydrolases"/>
    <property type="match status" value="2"/>
</dbReference>
<evidence type="ECO:0000256" key="3">
    <source>
        <dbReference type="ARBA" id="ARBA00022801"/>
    </source>
</evidence>
<dbReference type="GeneTree" id="ENSGT00950000183007"/>
<comment type="similarity">
    <text evidence="1">Belongs to the TRAFAC class dynamin-like GTPase superfamily. IRG family.</text>
</comment>
<evidence type="ECO:0000259" key="5">
    <source>
        <dbReference type="PROSITE" id="PS51716"/>
    </source>
</evidence>
<proteinExistence type="inferred from homology"/>
<reference evidence="6" key="2">
    <citation type="submission" date="2025-09" db="UniProtKB">
        <authorList>
            <consortium name="Ensembl"/>
        </authorList>
    </citation>
    <scope>IDENTIFICATION</scope>
</reference>
<feature type="domain" description="IRG-type G" evidence="5">
    <location>
        <begin position="56"/>
        <end position="236"/>
    </location>
</feature>